<protein>
    <recommendedName>
        <fullName evidence="4 8">Signal peptidase I</fullName>
        <ecNumber evidence="4 8">3.4.21.89</ecNumber>
    </recommendedName>
</protein>
<accession>K9VUK0</accession>
<evidence type="ECO:0000256" key="4">
    <source>
        <dbReference type="ARBA" id="ARBA00013208"/>
    </source>
</evidence>
<feature type="compositionally biased region" description="Basic and acidic residues" evidence="9">
    <location>
        <begin position="1"/>
        <end position="16"/>
    </location>
</feature>
<evidence type="ECO:0000256" key="9">
    <source>
        <dbReference type="SAM" id="MobiDB-lite"/>
    </source>
</evidence>
<dbReference type="NCBIfam" id="TIGR02227">
    <property type="entry name" value="sigpep_I_bact"/>
    <property type="match status" value="1"/>
</dbReference>
<dbReference type="PRINTS" id="PR00727">
    <property type="entry name" value="LEADERPTASE"/>
</dbReference>
<dbReference type="PATRIC" id="fig|1173022.3.peg.944"/>
<dbReference type="HOGENOM" id="CLU_028723_5_1_3"/>
<dbReference type="PANTHER" id="PTHR43390:SF1">
    <property type="entry name" value="CHLOROPLAST PROCESSING PEPTIDASE"/>
    <property type="match status" value="1"/>
</dbReference>
<dbReference type="RefSeq" id="WP_015201910.1">
    <property type="nucleotide sequence ID" value="NC_019753.1"/>
</dbReference>
<dbReference type="eggNOG" id="COG0681">
    <property type="taxonomic scope" value="Bacteria"/>
</dbReference>
<dbReference type="InterPro" id="IPR036286">
    <property type="entry name" value="LexA/Signal_pep-like_sf"/>
</dbReference>
<feature type="domain" description="Peptidase S26" evidence="10">
    <location>
        <begin position="73"/>
        <end position="231"/>
    </location>
</feature>
<dbReference type="SUPFAM" id="SSF51306">
    <property type="entry name" value="LexA/Signal peptidase"/>
    <property type="match status" value="1"/>
</dbReference>
<dbReference type="CDD" id="cd06530">
    <property type="entry name" value="S26_SPase_I"/>
    <property type="match status" value="1"/>
</dbReference>
<evidence type="ECO:0000256" key="8">
    <source>
        <dbReference type="RuleBase" id="RU362042"/>
    </source>
</evidence>
<evidence type="ECO:0000256" key="3">
    <source>
        <dbReference type="ARBA" id="ARBA00009370"/>
    </source>
</evidence>
<evidence type="ECO:0000256" key="2">
    <source>
        <dbReference type="ARBA" id="ARBA00004401"/>
    </source>
</evidence>
<comment type="similarity">
    <text evidence="3 8">Belongs to the peptidase S26 family.</text>
</comment>
<dbReference type="PROSITE" id="PS00501">
    <property type="entry name" value="SPASE_I_1"/>
    <property type="match status" value="1"/>
</dbReference>
<evidence type="ECO:0000256" key="6">
    <source>
        <dbReference type="ARBA" id="ARBA00022801"/>
    </source>
</evidence>
<dbReference type="PROSITE" id="PS00761">
    <property type="entry name" value="SPASE_I_3"/>
    <property type="match status" value="1"/>
</dbReference>
<dbReference type="OrthoDB" id="9802919at2"/>
<dbReference type="GO" id="GO:0005886">
    <property type="term" value="C:plasma membrane"/>
    <property type="evidence" value="ECO:0007669"/>
    <property type="project" value="UniProtKB-SubCell"/>
</dbReference>
<comment type="subcellular location">
    <subcellularLocation>
        <location evidence="2">Cell membrane</location>
        <topology evidence="2">Single-pass type II membrane protein</topology>
    </subcellularLocation>
    <subcellularLocation>
        <location evidence="8">Membrane</location>
        <topology evidence="8">Single-pass type II membrane protein</topology>
    </subcellularLocation>
</comment>
<dbReference type="KEGG" id="cep:Cri9333_0871"/>
<dbReference type="InterPro" id="IPR019533">
    <property type="entry name" value="Peptidase_S26"/>
</dbReference>
<dbReference type="EMBL" id="CP003620">
    <property type="protein sequence ID" value="AFZ11788.1"/>
    <property type="molecule type" value="Genomic_DNA"/>
</dbReference>
<keyword evidence="6 8" id="KW-0378">Hydrolase</keyword>
<evidence type="ECO:0000256" key="7">
    <source>
        <dbReference type="PIRSR" id="PIRSR600223-1"/>
    </source>
</evidence>
<dbReference type="STRING" id="1173022.Cri9333_0871"/>
<comment type="catalytic activity">
    <reaction evidence="1 8">
        <text>Cleavage of hydrophobic, N-terminal signal or leader sequences from secreted and periplasmic proteins.</text>
        <dbReference type="EC" id="3.4.21.89"/>
    </reaction>
</comment>
<organism evidence="11 12">
    <name type="scientific">Crinalium epipsammum PCC 9333</name>
    <dbReference type="NCBI Taxonomy" id="1173022"/>
    <lineage>
        <taxon>Bacteria</taxon>
        <taxon>Bacillati</taxon>
        <taxon>Cyanobacteriota</taxon>
        <taxon>Cyanophyceae</taxon>
        <taxon>Gomontiellales</taxon>
        <taxon>Gomontiellaceae</taxon>
        <taxon>Crinalium</taxon>
    </lineage>
</organism>
<feature type="active site" evidence="7">
    <location>
        <position position="151"/>
    </location>
</feature>
<sequence length="239" mass="26866">MASEEKDLAATTEARELVASTPEQQKYQTNQILDSSKPIVEPKSDLSGKPPVQGEIIAKTPLLSRLWQSWGENLQILLIALVLALFIRTFVAEPRFIPSDSMLPTLQVGDRLVVEKVSYHFHSPSTGDIVVFDPPSQLQVLGYAKNQAFIKRIIATQGQTVQVKNGTVYRNDHPLKEDYIAESPEYELGKIQVPEGQVFVMGDNRNNSNDSHIWGFLPKENIIGRAFFRFWPTDRMGSV</sequence>
<feature type="active site" evidence="7">
    <location>
        <position position="101"/>
    </location>
</feature>
<dbReference type="MEROPS" id="S26.008"/>
<dbReference type="Gene3D" id="2.10.109.10">
    <property type="entry name" value="Umud Fragment, subunit A"/>
    <property type="match status" value="1"/>
</dbReference>
<keyword evidence="12" id="KW-1185">Reference proteome</keyword>
<dbReference type="EC" id="3.4.21.89" evidence="4 8"/>
<dbReference type="GO" id="GO:0009003">
    <property type="term" value="F:signal peptidase activity"/>
    <property type="evidence" value="ECO:0007669"/>
    <property type="project" value="UniProtKB-EC"/>
</dbReference>
<evidence type="ECO:0000259" key="10">
    <source>
        <dbReference type="Pfam" id="PF10502"/>
    </source>
</evidence>
<name>K9VUK0_9CYAN</name>
<dbReference type="GO" id="GO:0004252">
    <property type="term" value="F:serine-type endopeptidase activity"/>
    <property type="evidence" value="ECO:0007669"/>
    <property type="project" value="InterPro"/>
</dbReference>
<dbReference type="InterPro" id="IPR019758">
    <property type="entry name" value="Pept_S26A_signal_pept_1_CS"/>
</dbReference>
<dbReference type="InterPro" id="IPR019756">
    <property type="entry name" value="Pept_S26A_signal_pept_1_Ser-AS"/>
</dbReference>
<evidence type="ECO:0000313" key="12">
    <source>
        <dbReference type="Proteomes" id="UP000010472"/>
    </source>
</evidence>
<evidence type="ECO:0000256" key="1">
    <source>
        <dbReference type="ARBA" id="ARBA00000677"/>
    </source>
</evidence>
<dbReference type="PANTHER" id="PTHR43390">
    <property type="entry name" value="SIGNAL PEPTIDASE I"/>
    <property type="match status" value="1"/>
</dbReference>
<reference evidence="11 12" key="1">
    <citation type="submission" date="2012-06" db="EMBL/GenBank/DDBJ databases">
        <title>Finished chromosome of genome of Crinalium epipsammum PCC 9333.</title>
        <authorList>
            <consortium name="US DOE Joint Genome Institute"/>
            <person name="Gugger M."/>
            <person name="Coursin T."/>
            <person name="Rippka R."/>
            <person name="Tandeau De Marsac N."/>
            <person name="Huntemann M."/>
            <person name="Wei C.-L."/>
            <person name="Han J."/>
            <person name="Detter J.C."/>
            <person name="Han C."/>
            <person name="Tapia R."/>
            <person name="Davenport K."/>
            <person name="Daligault H."/>
            <person name="Erkkila T."/>
            <person name="Gu W."/>
            <person name="Munk A.C.C."/>
            <person name="Teshima H."/>
            <person name="Xu Y."/>
            <person name="Chain P."/>
            <person name="Chen A."/>
            <person name="Krypides N."/>
            <person name="Mavromatis K."/>
            <person name="Markowitz V."/>
            <person name="Szeto E."/>
            <person name="Ivanova N."/>
            <person name="Mikhailova N."/>
            <person name="Ovchinnikova G."/>
            <person name="Pagani I."/>
            <person name="Pati A."/>
            <person name="Goodwin L."/>
            <person name="Peters L."/>
            <person name="Pitluck S."/>
            <person name="Woyke T."/>
            <person name="Kerfeld C."/>
        </authorList>
    </citation>
    <scope>NUCLEOTIDE SEQUENCE [LARGE SCALE GENOMIC DNA]</scope>
    <source>
        <strain evidence="11 12">PCC 9333</strain>
    </source>
</reference>
<keyword evidence="5 8" id="KW-0645">Protease</keyword>
<evidence type="ECO:0000256" key="5">
    <source>
        <dbReference type="ARBA" id="ARBA00022670"/>
    </source>
</evidence>
<dbReference type="Proteomes" id="UP000010472">
    <property type="component" value="Chromosome"/>
</dbReference>
<dbReference type="AlphaFoldDB" id="K9VUK0"/>
<dbReference type="Pfam" id="PF10502">
    <property type="entry name" value="Peptidase_S26"/>
    <property type="match status" value="1"/>
</dbReference>
<evidence type="ECO:0000313" key="11">
    <source>
        <dbReference type="EMBL" id="AFZ11788.1"/>
    </source>
</evidence>
<proteinExistence type="inferred from homology"/>
<gene>
    <name evidence="11" type="ORF">Cri9333_0871</name>
</gene>
<dbReference type="InterPro" id="IPR000223">
    <property type="entry name" value="Pept_S26A_signal_pept_1"/>
</dbReference>
<dbReference type="GO" id="GO:0006465">
    <property type="term" value="P:signal peptide processing"/>
    <property type="evidence" value="ECO:0007669"/>
    <property type="project" value="InterPro"/>
</dbReference>
<feature type="region of interest" description="Disordered" evidence="9">
    <location>
        <begin position="1"/>
        <end position="25"/>
    </location>
</feature>